<dbReference type="GO" id="GO:0010438">
    <property type="term" value="P:cellular response to sulfur starvation"/>
    <property type="evidence" value="ECO:0007669"/>
    <property type="project" value="TreeGrafter"/>
</dbReference>
<feature type="transmembrane region" description="Helical" evidence="7">
    <location>
        <begin position="12"/>
        <end position="34"/>
    </location>
</feature>
<evidence type="ECO:0000313" key="9">
    <source>
        <dbReference type="EMBL" id="TCM61162.1"/>
    </source>
</evidence>
<evidence type="ECO:0000256" key="6">
    <source>
        <dbReference type="ARBA" id="ARBA00023136"/>
    </source>
</evidence>
<dbReference type="Pfam" id="PF00528">
    <property type="entry name" value="BPD_transp_1"/>
    <property type="match status" value="1"/>
</dbReference>
<sequence>MSHSQMSHWRYHGLDCLGLLSIFAAWGYFGSFIAEGFFEQFKLQASVSKFIFLIQDAETYNHIGMSIKRVLLGLLIALVLGVPMGLIIGQSQIADAFTSQVFQFLRMISPLSWMPIAVMVLGVGDHPIYFLLAFAAIWPIIINTATGVKAVDPQLLKLAQSLDATAFEMLRHIIWPSVLGHILVGLRLAIGIVWIVLVPSEMLGVSSGLGYFILDARDRLDYTELLSIIFIIGMIGFILDRLVINLQKQLLS</sequence>
<evidence type="ECO:0000256" key="1">
    <source>
        <dbReference type="ARBA" id="ARBA00004651"/>
    </source>
</evidence>
<dbReference type="InterPro" id="IPR000515">
    <property type="entry name" value="MetI-like"/>
</dbReference>
<proteinExistence type="inferred from homology"/>
<dbReference type="EMBL" id="SLVJ01000029">
    <property type="protein sequence ID" value="TCM61162.1"/>
    <property type="molecule type" value="Genomic_DNA"/>
</dbReference>
<dbReference type="PROSITE" id="PS50928">
    <property type="entry name" value="ABC_TM1"/>
    <property type="match status" value="1"/>
</dbReference>
<dbReference type="AlphaFoldDB" id="A0A4R1XEU9"/>
<accession>A0A4R1XEU9</accession>
<evidence type="ECO:0000256" key="4">
    <source>
        <dbReference type="ARBA" id="ARBA00022692"/>
    </source>
</evidence>
<keyword evidence="4 7" id="KW-0812">Transmembrane</keyword>
<dbReference type="CDD" id="cd06261">
    <property type="entry name" value="TM_PBP2"/>
    <property type="match status" value="1"/>
</dbReference>
<dbReference type="PANTHER" id="PTHR30151">
    <property type="entry name" value="ALKANE SULFONATE ABC TRANSPORTER-RELATED, MEMBRANE SUBUNIT"/>
    <property type="match status" value="1"/>
</dbReference>
<feature type="transmembrane region" description="Helical" evidence="7">
    <location>
        <begin position="128"/>
        <end position="151"/>
    </location>
</feature>
<protein>
    <submittedName>
        <fullName evidence="9">NitT/TauT family transport system permease protein</fullName>
    </submittedName>
</protein>
<keyword evidence="10" id="KW-1185">Reference proteome</keyword>
<comment type="similarity">
    <text evidence="7">Belongs to the binding-protein-dependent transport system permease family.</text>
</comment>
<evidence type="ECO:0000313" key="10">
    <source>
        <dbReference type="Proteomes" id="UP000294963"/>
    </source>
</evidence>
<dbReference type="FunFam" id="1.10.3720.10:FF:000003">
    <property type="entry name" value="Aliphatic sulfonate ABC transporter permease"/>
    <property type="match status" value="1"/>
</dbReference>
<evidence type="ECO:0000259" key="8">
    <source>
        <dbReference type="PROSITE" id="PS50928"/>
    </source>
</evidence>
<evidence type="ECO:0000256" key="3">
    <source>
        <dbReference type="ARBA" id="ARBA00022475"/>
    </source>
</evidence>
<feature type="transmembrane region" description="Helical" evidence="7">
    <location>
        <begin position="225"/>
        <end position="244"/>
    </location>
</feature>
<organism evidence="9 10">
    <name type="scientific">Acinetobacter calcoaceticus</name>
    <dbReference type="NCBI Taxonomy" id="471"/>
    <lineage>
        <taxon>Bacteria</taxon>
        <taxon>Pseudomonadati</taxon>
        <taxon>Pseudomonadota</taxon>
        <taxon>Gammaproteobacteria</taxon>
        <taxon>Moraxellales</taxon>
        <taxon>Moraxellaceae</taxon>
        <taxon>Acinetobacter</taxon>
        <taxon>Acinetobacter calcoaceticus/baumannii complex</taxon>
    </lineage>
</organism>
<dbReference type="GO" id="GO:0042918">
    <property type="term" value="P:alkanesulfonate transmembrane transport"/>
    <property type="evidence" value="ECO:0007669"/>
    <property type="project" value="UniProtKB-ARBA"/>
</dbReference>
<feature type="domain" description="ABC transmembrane type-1" evidence="8">
    <location>
        <begin position="63"/>
        <end position="243"/>
    </location>
</feature>
<feature type="transmembrane region" description="Helical" evidence="7">
    <location>
        <begin position="70"/>
        <end position="89"/>
    </location>
</feature>
<dbReference type="Proteomes" id="UP000294963">
    <property type="component" value="Unassembled WGS sequence"/>
</dbReference>
<reference evidence="9 10" key="1">
    <citation type="submission" date="2019-03" db="EMBL/GenBank/DDBJ databases">
        <title>Genomic analyses of the natural microbiome of Caenorhabditis elegans.</title>
        <authorList>
            <person name="Samuel B."/>
        </authorList>
    </citation>
    <scope>NUCLEOTIDE SEQUENCE [LARGE SCALE GENOMIC DNA]</scope>
    <source>
        <strain evidence="9 10">JUb89</strain>
    </source>
</reference>
<evidence type="ECO:0000256" key="5">
    <source>
        <dbReference type="ARBA" id="ARBA00022989"/>
    </source>
</evidence>
<keyword evidence="2 7" id="KW-0813">Transport</keyword>
<dbReference type="SUPFAM" id="SSF161098">
    <property type="entry name" value="MetI-like"/>
    <property type="match status" value="1"/>
</dbReference>
<keyword evidence="3" id="KW-1003">Cell membrane</keyword>
<evidence type="ECO:0000256" key="2">
    <source>
        <dbReference type="ARBA" id="ARBA00022448"/>
    </source>
</evidence>
<dbReference type="Gene3D" id="1.10.3720.10">
    <property type="entry name" value="MetI-like"/>
    <property type="match status" value="1"/>
</dbReference>
<comment type="subcellular location">
    <subcellularLocation>
        <location evidence="1 7">Cell membrane</location>
        <topology evidence="1 7">Multi-pass membrane protein</topology>
    </subcellularLocation>
</comment>
<evidence type="ECO:0000256" key="7">
    <source>
        <dbReference type="RuleBase" id="RU363032"/>
    </source>
</evidence>
<dbReference type="InterPro" id="IPR035906">
    <property type="entry name" value="MetI-like_sf"/>
</dbReference>
<dbReference type="PANTHER" id="PTHR30151:SF25">
    <property type="entry name" value="TAURINE TRANSPORT SYSTEM PERMEASE PROTEIN TAUC"/>
    <property type="match status" value="1"/>
</dbReference>
<feature type="transmembrane region" description="Helical" evidence="7">
    <location>
        <begin position="101"/>
        <end position="122"/>
    </location>
</feature>
<keyword evidence="6 7" id="KW-0472">Membrane</keyword>
<comment type="caution">
    <text evidence="9">The sequence shown here is derived from an EMBL/GenBank/DDBJ whole genome shotgun (WGS) entry which is preliminary data.</text>
</comment>
<dbReference type="GO" id="GO:0005886">
    <property type="term" value="C:plasma membrane"/>
    <property type="evidence" value="ECO:0007669"/>
    <property type="project" value="UniProtKB-SubCell"/>
</dbReference>
<gene>
    <name evidence="9" type="ORF">EC844_12915</name>
</gene>
<keyword evidence="5 7" id="KW-1133">Transmembrane helix</keyword>
<name>A0A4R1XEU9_ACICA</name>